<reference evidence="1 2" key="1">
    <citation type="submission" date="2024-11" db="EMBL/GenBank/DDBJ databases">
        <title>Draft genomes of five putative biosurfactant-producing Serratia sp. isolates from Laguna de Bay, Philippines.</title>
        <authorList>
            <person name="Lantican N."/>
            <person name="Barredo G.A."/>
            <person name="Rosana A."/>
            <person name="Siababa A.C."/>
            <person name="Montecillo A."/>
        </authorList>
    </citation>
    <scope>NUCLEOTIDE SEQUENCE [LARGE SCALE GENOMIC DNA]</scope>
    <source>
        <strain evidence="1 2">WS11a</strain>
    </source>
</reference>
<organism evidence="1 2">
    <name type="scientific">Serratia sarumanii</name>
    <dbReference type="NCBI Taxonomy" id="3020826"/>
    <lineage>
        <taxon>Bacteria</taxon>
        <taxon>Pseudomonadati</taxon>
        <taxon>Pseudomonadota</taxon>
        <taxon>Gammaproteobacteria</taxon>
        <taxon>Enterobacterales</taxon>
        <taxon>Yersiniaceae</taxon>
        <taxon>Serratia</taxon>
    </lineage>
</organism>
<protein>
    <submittedName>
        <fullName evidence="1">Uncharacterized protein</fullName>
    </submittedName>
</protein>
<gene>
    <name evidence="1" type="ORF">ACJBEI_11970</name>
</gene>
<name>A0ABW8QMZ9_9GAMM</name>
<dbReference type="Proteomes" id="UP001622968">
    <property type="component" value="Unassembled WGS sequence"/>
</dbReference>
<evidence type="ECO:0000313" key="1">
    <source>
        <dbReference type="EMBL" id="MFK8975936.1"/>
    </source>
</evidence>
<keyword evidence="2" id="KW-1185">Reference proteome</keyword>
<sequence length="53" mass="6272">MRHMIHAATKIEYKTDEKNVWRFSSTKQEWIPAPEMTVSVFENIIKTGNGYEK</sequence>
<dbReference type="EMBL" id="JBJHGH010000001">
    <property type="protein sequence ID" value="MFK8975936.1"/>
    <property type="molecule type" value="Genomic_DNA"/>
</dbReference>
<proteinExistence type="predicted"/>
<evidence type="ECO:0000313" key="2">
    <source>
        <dbReference type="Proteomes" id="UP001622968"/>
    </source>
</evidence>
<dbReference type="RefSeq" id="WP_171884810.1">
    <property type="nucleotide sequence ID" value="NZ_JBJHGH010000001.1"/>
</dbReference>
<comment type="caution">
    <text evidence="1">The sequence shown here is derived from an EMBL/GenBank/DDBJ whole genome shotgun (WGS) entry which is preliminary data.</text>
</comment>
<accession>A0ABW8QMZ9</accession>